<name>A0A0E1VSR4_BURPE</name>
<comment type="similarity">
    <text evidence="1">Belongs to the AHA1 family.</text>
</comment>
<dbReference type="Gene3D" id="3.30.530.20">
    <property type="match status" value="1"/>
</dbReference>
<reference evidence="3" key="1">
    <citation type="submission" date="2009-05" db="EMBL/GenBank/DDBJ databases">
        <authorList>
            <person name="Harkins D.M."/>
            <person name="DeShazer D."/>
            <person name="Woods D.E."/>
            <person name="Brinkac L.M."/>
            <person name="Brown K.A."/>
            <person name="Hung G.C."/>
            <person name="Tuanyok A."/>
            <person name="Zhang B."/>
            <person name="Nierman W.C."/>
        </authorList>
    </citation>
    <scope>NUCLEOTIDE SEQUENCE [LARGE SCALE GENOMIC DNA]</scope>
    <source>
        <strain evidence="3">1710a</strain>
    </source>
</reference>
<dbReference type="InterPro" id="IPR023393">
    <property type="entry name" value="START-like_dom_sf"/>
</dbReference>
<dbReference type="InterPro" id="IPR013538">
    <property type="entry name" value="ASHA1/2-like_C"/>
</dbReference>
<accession>A0A0E1VSR4</accession>
<dbReference type="Pfam" id="PF08327">
    <property type="entry name" value="AHSA1"/>
    <property type="match status" value="1"/>
</dbReference>
<dbReference type="Proteomes" id="UP000001812">
    <property type="component" value="Chromosome II"/>
</dbReference>
<evidence type="ECO:0000256" key="1">
    <source>
        <dbReference type="ARBA" id="ARBA00006817"/>
    </source>
</evidence>
<dbReference type="CDD" id="cd08898">
    <property type="entry name" value="SRPBCC_CalC_Aha1-like_5"/>
    <property type="match status" value="1"/>
</dbReference>
<dbReference type="EMBL" id="CM000833">
    <property type="protein sequence ID" value="EET03955.1"/>
    <property type="molecule type" value="Genomic_DNA"/>
</dbReference>
<dbReference type="GeneID" id="93064028"/>
<protein>
    <recommendedName>
        <fullName evidence="2">Activator of Hsp90 ATPase homologue 1/2-like C-terminal domain-containing protein</fullName>
    </recommendedName>
</protein>
<organism evidence="3">
    <name type="scientific">Burkholderia pseudomallei 1710a</name>
    <dbReference type="NCBI Taxonomy" id="320371"/>
    <lineage>
        <taxon>Bacteria</taxon>
        <taxon>Pseudomonadati</taxon>
        <taxon>Pseudomonadota</taxon>
        <taxon>Betaproteobacteria</taxon>
        <taxon>Burkholderiales</taxon>
        <taxon>Burkholderiaceae</taxon>
        <taxon>Burkholderia</taxon>
        <taxon>pseudomallei group</taxon>
    </lineage>
</organism>
<dbReference type="SUPFAM" id="SSF55961">
    <property type="entry name" value="Bet v1-like"/>
    <property type="match status" value="1"/>
</dbReference>
<proteinExistence type="inferred from homology"/>
<dbReference type="RefSeq" id="WP_004529072.1">
    <property type="nucleotide sequence ID" value="NZ_CM000833.1"/>
</dbReference>
<gene>
    <name evidence="3" type="ORF">BURPS1710A_A1744</name>
</gene>
<sequence>MNTSTDRIEKRIVLNAPRSRVWRALTNADEFGAWFRVDLAGQTFEAGRCVEGRITYPGYEHLVLRMRIERIEPEHRFSYHWHPAAIDPAVDYAQETPTLVVFELADVAGGTLLTVVESGFDKLPIERRAEAFRMNDGGWGEQMTNIATHVDAR</sequence>
<dbReference type="HOGENOM" id="CLU_108923_2_0_4"/>
<feature type="domain" description="Activator of Hsp90 ATPase homologue 1/2-like C-terminal" evidence="2">
    <location>
        <begin position="15"/>
        <end position="150"/>
    </location>
</feature>
<evidence type="ECO:0000313" key="3">
    <source>
        <dbReference type="EMBL" id="EET03955.1"/>
    </source>
</evidence>
<evidence type="ECO:0000259" key="2">
    <source>
        <dbReference type="Pfam" id="PF08327"/>
    </source>
</evidence>
<dbReference type="AlphaFoldDB" id="A0A0E1VSR4"/>